<accession>A0A383RDN6</accession>
<name>A0A383RDN6_PAEAL</name>
<dbReference type="Pfam" id="PF14620">
    <property type="entry name" value="YPEB_PepSY1-2"/>
    <property type="match status" value="1"/>
</dbReference>
<evidence type="ECO:0000313" key="5">
    <source>
        <dbReference type="Proteomes" id="UP000304148"/>
    </source>
</evidence>
<dbReference type="EMBL" id="LS992241">
    <property type="protein sequence ID" value="SYX84702.1"/>
    <property type="molecule type" value="Genomic_DNA"/>
</dbReference>
<evidence type="ECO:0000259" key="3">
    <source>
        <dbReference type="Pfam" id="PF20769"/>
    </source>
</evidence>
<organism evidence="4 5">
    <name type="scientific">Paenibacillus alvei</name>
    <name type="common">Bacillus alvei</name>
    <dbReference type="NCBI Taxonomy" id="44250"/>
    <lineage>
        <taxon>Bacteria</taxon>
        <taxon>Bacillati</taxon>
        <taxon>Bacillota</taxon>
        <taxon>Bacilli</taxon>
        <taxon>Bacillales</taxon>
        <taxon>Paenibacillaceae</taxon>
        <taxon>Paenibacillus</taxon>
    </lineage>
</organism>
<sequence>MYKRLSAVMFPIFALLFIGAIVWGYQEHQEKNSILIKAENQYQRAFHDLTYHVDKLHSELGQTLAVNSKSQAMHRKGLVNVWRITSQAQNEINQLPLTLLPFNKTEDFLSRISNFSYRAAVRDMTKQPLSDDEVKILKTLHQNAAQISQDLQQVQNKVISQSLRWMDVETAMASEQKTMDNTIIDGFKTVDKKVSEYPELNWGPSISSVYTKRSVKMLKGNPLSEQQIKEKAEKFLTKKPNEPVQVRRNGKGTEYESFTVFTKYKNDGSALTMDYTKQGFLMSYMDTRPVGKKKLTMAQAEESAKRFLKKNDYPDMAAVRYDEYNNTGSLTLVPVADGVYLYPQQVTARVALDNGEVTGLQAADFVYEGKERKVGKPKLGKKEAQAMLNPDMDVMYDRMSLIKNDLSEEVLCYEFGGKINGGAYRVYINADNGTEEQIEEMKLLKS</sequence>
<proteinExistence type="predicted"/>
<keyword evidence="1" id="KW-1133">Transmembrane helix</keyword>
<keyword evidence="1" id="KW-0812">Transmembrane</keyword>
<dbReference type="NCBIfam" id="TIGR02889">
    <property type="entry name" value="spore_YpeB"/>
    <property type="match status" value="1"/>
</dbReference>
<feature type="domain" description="Sporulation protein YpeB PepSY1 and PepSY2" evidence="2">
    <location>
        <begin position="185"/>
        <end position="374"/>
    </location>
</feature>
<dbReference type="RefSeq" id="WP_138186554.1">
    <property type="nucleotide sequence ID" value="NZ_LS992241.1"/>
</dbReference>
<protein>
    <submittedName>
        <fullName evidence="4">Spore germination membrane component</fullName>
    </submittedName>
</protein>
<dbReference type="InterPro" id="IPR048402">
    <property type="entry name" value="YpeB_N"/>
</dbReference>
<evidence type="ECO:0000259" key="2">
    <source>
        <dbReference type="Pfam" id="PF14620"/>
    </source>
</evidence>
<keyword evidence="1" id="KW-0472">Membrane</keyword>
<feature type="transmembrane region" description="Helical" evidence="1">
    <location>
        <begin position="7"/>
        <end position="25"/>
    </location>
</feature>
<dbReference type="GO" id="GO:0009847">
    <property type="term" value="P:spore germination"/>
    <property type="evidence" value="ECO:0007669"/>
    <property type="project" value="InterPro"/>
</dbReference>
<dbReference type="Proteomes" id="UP000304148">
    <property type="component" value="Chromosome"/>
</dbReference>
<reference evidence="5" key="1">
    <citation type="submission" date="2018-08" db="EMBL/GenBank/DDBJ databases">
        <authorList>
            <person name="Chevrot R."/>
        </authorList>
    </citation>
    <scope>NUCLEOTIDE SEQUENCE [LARGE SCALE GENOMIC DNA]</scope>
</reference>
<dbReference type="InterPro" id="IPR014239">
    <property type="entry name" value="YpeB_PepSY1-2"/>
</dbReference>
<feature type="domain" description="Sporulation protein YpeB N-terminal" evidence="3">
    <location>
        <begin position="30"/>
        <end position="167"/>
    </location>
</feature>
<dbReference type="Pfam" id="PF20769">
    <property type="entry name" value="YPEB_N"/>
    <property type="match status" value="1"/>
</dbReference>
<gene>
    <name evidence="4" type="primary">sleC</name>
    <name evidence="4" type="ORF">PBLR_13124</name>
</gene>
<dbReference type="AlphaFoldDB" id="A0A383RDN6"/>
<evidence type="ECO:0000256" key="1">
    <source>
        <dbReference type="SAM" id="Phobius"/>
    </source>
</evidence>
<evidence type="ECO:0000313" key="4">
    <source>
        <dbReference type="EMBL" id="SYX84702.1"/>
    </source>
</evidence>